<comment type="caution">
    <text evidence="4">The sequence shown here is derived from an EMBL/GenBank/DDBJ whole genome shotgun (WGS) entry which is preliminary data.</text>
</comment>
<feature type="coiled-coil region" evidence="1">
    <location>
        <begin position="65"/>
        <end position="92"/>
    </location>
</feature>
<evidence type="ECO:0000313" key="5">
    <source>
        <dbReference type="Proteomes" id="UP000235036"/>
    </source>
</evidence>
<dbReference type="RefSeq" id="WP_016866947.1">
    <property type="nucleotide sequence ID" value="NZ_CAWNVR010000470.1"/>
</dbReference>
<dbReference type="Proteomes" id="UP000235036">
    <property type="component" value="Unassembled WGS sequence"/>
</dbReference>
<evidence type="ECO:0000256" key="1">
    <source>
        <dbReference type="SAM" id="Coils"/>
    </source>
</evidence>
<organism evidence="4 5">
    <name type="scientific">Fischerella muscicola CCMEE 5323</name>
    <dbReference type="NCBI Taxonomy" id="2019572"/>
    <lineage>
        <taxon>Bacteria</taxon>
        <taxon>Bacillati</taxon>
        <taxon>Cyanobacteriota</taxon>
        <taxon>Cyanophyceae</taxon>
        <taxon>Nostocales</taxon>
        <taxon>Hapalosiphonaceae</taxon>
        <taxon>Fischerella</taxon>
    </lineage>
</organism>
<accession>A0A2N6K108</accession>
<gene>
    <name evidence="4" type="ORF">CEN44_16340</name>
</gene>
<evidence type="ECO:0000313" key="4">
    <source>
        <dbReference type="EMBL" id="PLZ88004.1"/>
    </source>
</evidence>
<keyword evidence="3" id="KW-0472">Membrane</keyword>
<reference evidence="4 5" key="1">
    <citation type="submission" date="2017-08" db="EMBL/GenBank/DDBJ databases">
        <title>Genomes of Fischerella (Mastigocladus) sp. strains.</title>
        <authorList>
            <person name="Miller S.R."/>
        </authorList>
    </citation>
    <scope>NUCLEOTIDE SEQUENCE [LARGE SCALE GENOMIC DNA]</scope>
    <source>
        <strain evidence="4 5">CCMEE 5323</strain>
    </source>
</reference>
<protein>
    <submittedName>
        <fullName evidence="4">Uncharacterized protein</fullName>
    </submittedName>
</protein>
<feature type="compositionally biased region" description="Polar residues" evidence="2">
    <location>
        <begin position="353"/>
        <end position="370"/>
    </location>
</feature>
<keyword evidence="3" id="KW-0812">Transmembrane</keyword>
<keyword evidence="5" id="KW-1185">Reference proteome</keyword>
<feature type="compositionally biased region" description="Basic and acidic residues" evidence="2">
    <location>
        <begin position="371"/>
        <end position="380"/>
    </location>
</feature>
<feature type="region of interest" description="Disordered" evidence="2">
    <location>
        <begin position="352"/>
        <end position="380"/>
    </location>
</feature>
<feature type="transmembrane region" description="Helical" evidence="3">
    <location>
        <begin position="203"/>
        <end position="223"/>
    </location>
</feature>
<name>A0A2N6K108_FISMU</name>
<feature type="transmembrane region" description="Helical" evidence="3">
    <location>
        <begin position="235"/>
        <end position="256"/>
    </location>
</feature>
<keyword evidence="3" id="KW-1133">Transmembrane helix</keyword>
<dbReference type="AlphaFoldDB" id="A0A2N6K108"/>
<evidence type="ECO:0000256" key="2">
    <source>
        <dbReference type="SAM" id="MobiDB-lite"/>
    </source>
</evidence>
<evidence type="ECO:0000256" key="3">
    <source>
        <dbReference type="SAM" id="Phobius"/>
    </source>
</evidence>
<keyword evidence="1" id="KW-0175">Coiled coil</keyword>
<sequence>MGFWNCLFDWMYLDTPQIPWRWGIWEVESLFENRHTLPLAKFLETKEPQLLAQWFATVAPAAAQARQAEVTLDNLRLQRNQLAAKLAELEVLDTEEADFLQRDRTQPINYWEWLLTIGLSLMLFVGIAEILLQLDLGKLSPKKMPLFYLALLGAICLTAGAKLMVIRWVKATRSYEPKRNFFDDPNYANPVPFWSRLTSGDSAVWLSIAIVVLEVAFAAPGFIEMLPHKLQKQLLIQMTAFLGTGIAAMINIGLAWGTALNEIRLEQELTNVRTQQLELTWQQAKQGKIDYQRQTEVAKVLLKVLTQDLKEQQRIAKDLRKRARLEHKRWEMTVKRRFRKWLNSHPKKWQSFKEFSSQENTPNGNQTFSRNIREVDSDEQ</sequence>
<proteinExistence type="predicted"/>
<feature type="transmembrane region" description="Helical" evidence="3">
    <location>
        <begin position="110"/>
        <end position="134"/>
    </location>
</feature>
<dbReference type="EMBL" id="NRQW01000364">
    <property type="protein sequence ID" value="PLZ88004.1"/>
    <property type="molecule type" value="Genomic_DNA"/>
</dbReference>
<feature type="transmembrane region" description="Helical" evidence="3">
    <location>
        <begin position="146"/>
        <end position="169"/>
    </location>
</feature>